<sequence length="297" mass="34028">MLQLKSTIIELLRCEVGDGCSASFWFDSWTAFGQLITFIGASGPRLLRIRKDAKVSEAMRDGNWALPAARSDNSQALLVALTDHPPPVQSRGRDTFLWRNASGNFLPSFSSKETWEQLRVHNPLVPWSEVIWFKEHVPRYSFIAWLAMLNRLPTRDRLRRWGMNIPATCVLCSNGEEDHNHLFFECSFSSGLWTFFAEKFPPNPPATLAAASSWILHHSQPHLRRIKTILKLLFQSVVYHLWKERNARIFSATETPIAALRLTIDSLLRSRLLSLQGPILHSPSLLLVYFSNIYYPL</sequence>
<dbReference type="RefSeq" id="XP_019085551.1">
    <property type="nucleotide sequence ID" value="XM_019230006.1"/>
</dbReference>
<name>A0ABM1QFL3_CAMSA</name>
<feature type="domain" description="Reverse transcriptase zinc-binding" evidence="1">
    <location>
        <begin position="109"/>
        <end position="193"/>
    </location>
</feature>
<organism evidence="2 3">
    <name type="scientific">Camelina sativa</name>
    <name type="common">False flax</name>
    <name type="synonym">Myagrum sativum</name>
    <dbReference type="NCBI Taxonomy" id="90675"/>
    <lineage>
        <taxon>Eukaryota</taxon>
        <taxon>Viridiplantae</taxon>
        <taxon>Streptophyta</taxon>
        <taxon>Embryophyta</taxon>
        <taxon>Tracheophyta</taxon>
        <taxon>Spermatophyta</taxon>
        <taxon>Magnoliopsida</taxon>
        <taxon>eudicotyledons</taxon>
        <taxon>Gunneridae</taxon>
        <taxon>Pentapetalae</taxon>
        <taxon>rosids</taxon>
        <taxon>malvids</taxon>
        <taxon>Brassicales</taxon>
        <taxon>Brassicaceae</taxon>
        <taxon>Camelineae</taxon>
        <taxon>Camelina</taxon>
    </lineage>
</organism>
<gene>
    <name evidence="3" type="primary">LOC109126452</name>
</gene>
<dbReference type="GeneID" id="109126452"/>
<reference evidence="3" key="2">
    <citation type="submission" date="2025-08" db="UniProtKB">
        <authorList>
            <consortium name="RefSeq"/>
        </authorList>
    </citation>
    <scope>IDENTIFICATION</scope>
    <source>
        <tissue evidence="3">Leaf</tissue>
    </source>
</reference>
<evidence type="ECO:0000313" key="3">
    <source>
        <dbReference type="RefSeq" id="XP_019085551.1"/>
    </source>
</evidence>
<evidence type="ECO:0000259" key="1">
    <source>
        <dbReference type="Pfam" id="PF13966"/>
    </source>
</evidence>
<dbReference type="InterPro" id="IPR026960">
    <property type="entry name" value="RVT-Znf"/>
</dbReference>
<accession>A0ABM1QFL3</accession>
<dbReference type="PANTHER" id="PTHR33116:SF84">
    <property type="entry name" value="RNA-DIRECTED DNA POLYMERASE"/>
    <property type="match status" value="1"/>
</dbReference>
<evidence type="ECO:0000313" key="2">
    <source>
        <dbReference type="Proteomes" id="UP000694864"/>
    </source>
</evidence>
<dbReference type="Pfam" id="PF13966">
    <property type="entry name" value="zf-RVT"/>
    <property type="match status" value="1"/>
</dbReference>
<dbReference type="Proteomes" id="UP000694864">
    <property type="component" value="Chromosome 2"/>
</dbReference>
<protein>
    <submittedName>
        <fullName evidence="3">Uncharacterized protein LOC109126452</fullName>
    </submittedName>
</protein>
<reference evidence="2" key="1">
    <citation type="journal article" date="2014" name="Nat. Commun.">
        <title>The emerging biofuel crop Camelina sativa retains a highly undifferentiated hexaploid genome structure.</title>
        <authorList>
            <person name="Kagale S."/>
            <person name="Koh C."/>
            <person name="Nixon J."/>
            <person name="Bollina V."/>
            <person name="Clarke W.E."/>
            <person name="Tuteja R."/>
            <person name="Spillane C."/>
            <person name="Robinson S.J."/>
            <person name="Links M.G."/>
            <person name="Clarke C."/>
            <person name="Higgins E.E."/>
            <person name="Huebert T."/>
            <person name="Sharpe A.G."/>
            <person name="Parkin I.A."/>
        </authorList>
    </citation>
    <scope>NUCLEOTIDE SEQUENCE [LARGE SCALE GENOMIC DNA]</scope>
    <source>
        <strain evidence="2">cv. DH55</strain>
    </source>
</reference>
<keyword evidence="2" id="KW-1185">Reference proteome</keyword>
<dbReference type="PANTHER" id="PTHR33116">
    <property type="entry name" value="REVERSE TRANSCRIPTASE ZINC-BINDING DOMAIN-CONTAINING PROTEIN-RELATED-RELATED"/>
    <property type="match status" value="1"/>
</dbReference>
<proteinExistence type="predicted"/>